<reference evidence="1" key="1">
    <citation type="submission" date="2019-05" db="EMBL/GenBank/DDBJ databases">
        <title>Annotation for the trematode Fasciolopsis buski.</title>
        <authorList>
            <person name="Choi Y.-J."/>
        </authorList>
    </citation>
    <scope>NUCLEOTIDE SEQUENCE</scope>
    <source>
        <strain evidence="1">HT</strain>
        <tissue evidence="1">Whole worm</tissue>
    </source>
</reference>
<organism evidence="1 2">
    <name type="scientific">Fasciolopsis buskii</name>
    <dbReference type="NCBI Taxonomy" id="27845"/>
    <lineage>
        <taxon>Eukaryota</taxon>
        <taxon>Metazoa</taxon>
        <taxon>Spiralia</taxon>
        <taxon>Lophotrochozoa</taxon>
        <taxon>Platyhelminthes</taxon>
        <taxon>Trematoda</taxon>
        <taxon>Digenea</taxon>
        <taxon>Plagiorchiida</taxon>
        <taxon>Echinostomata</taxon>
        <taxon>Echinostomatoidea</taxon>
        <taxon>Fasciolidae</taxon>
        <taxon>Fasciolopsis</taxon>
    </lineage>
</organism>
<evidence type="ECO:0000313" key="2">
    <source>
        <dbReference type="Proteomes" id="UP000728185"/>
    </source>
</evidence>
<proteinExistence type="predicted"/>
<protein>
    <submittedName>
        <fullName evidence="1">Uncharacterized protein</fullName>
    </submittedName>
</protein>
<dbReference type="AlphaFoldDB" id="A0A8E0S4F4"/>
<dbReference type="Proteomes" id="UP000728185">
    <property type="component" value="Unassembled WGS sequence"/>
</dbReference>
<gene>
    <name evidence="1" type="ORF">FBUS_02198</name>
</gene>
<sequence length="181" mass="21073">MVNGSERPIVGRYWSSVLILSPPQPQICSRSAFLVTICPADEVNEISLMGRLFESLTKQINDSLKLSDVKAEFSERFKSLESRILVDNERLVELDKLKKEMNEIRNQLWQRKSLIPTQTSGSMDRLLPGYLRMNTDGIKIVKMDDMQPFEKYTLTQSTIEYLKKPTFDIWHWEPNEVSLIF</sequence>
<accession>A0A8E0S4F4</accession>
<comment type="caution">
    <text evidence="1">The sequence shown here is derived from an EMBL/GenBank/DDBJ whole genome shotgun (WGS) entry which is preliminary data.</text>
</comment>
<evidence type="ECO:0000313" key="1">
    <source>
        <dbReference type="EMBL" id="KAA0196703.1"/>
    </source>
</evidence>
<keyword evidence="2" id="KW-1185">Reference proteome</keyword>
<dbReference type="EMBL" id="LUCM01002868">
    <property type="protein sequence ID" value="KAA0196703.1"/>
    <property type="molecule type" value="Genomic_DNA"/>
</dbReference>
<name>A0A8E0S4F4_9TREM</name>
<dbReference type="OrthoDB" id="6287466at2759"/>